<dbReference type="InterPro" id="IPR029058">
    <property type="entry name" value="AB_hydrolase_fold"/>
</dbReference>
<gene>
    <name evidence="2" type="ORF">DF3PB_740011</name>
</gene>
<accession>A0A380TLF3</accession>
<organism evidence="2">
    <name type="scientific">metagenome</name>
    <dbReference type="NCBI Taxonomy" id="256318"/>
    <lineage>
        <taxon>unclassified sequences</taxon>
        <taxon>metagenomes</taxon>
    </lineage>
</organism>
<dbReference type="PRINTS" id="PR00111">
    <property type="entry name" value="ABHYDROLASE"/>
</dbReference>
<name>A0A380TLF3_9ZZZZ</name>
<dbReference type="GO" id="GO:0016020">
    <property type="term" value="C:membrane"/>
    <property type="evidence" value="ECO:0007669"/>
    <property type="project" value="TreeGrafter"/>
</dbReference>
<reference evidence="2" key="1">
    <citation type="submission" date="2018-07" db="EMBL/GenBank/DDBJ databases">
        <authorList>
            <person name="Quirk P.G."/>
            <person name="Krulwich T.A."/>
        </authorList>
    </citation>
    <scope>NUCLEOTIDE SEQUENCE</scope>
</reference>
<evidence type="ECO:0000259" key="1">
    <source>
        <dbReference type="Pfam" id="PF12697"/>
    </source>
</evidence>
<evidence type="ECO:0000313" key="2">
    <source>
        <dbReference type="EMBL" id="SUS08559.1"/>
    </source>
</evidence>
<protein>
    <submittedName>
        <fullName evidence="2">Putative carboxylesterase</fullName>
    </submittedName>
</protein>
<sequence>MPMMERSFLGLGTHGFHLVAYTEWGVSANERVVVCVHGLTRSGRDFDWIAEALESDFRVACPDLPGAGRSHWLAQAAEYGFARYLSDLAALIARLGVDTVDVIGTSLGGVLGMMLAAQPNTPIRRLVLNDIGAFVPKAGVQRISGEVGSERAFASIEALEAHLRVALGPSGPLTEAQWRHLAEHGSRFDAATSTWQLNYDPKLAHPLREGEQADFDLWSVWERVGCPVLVLRGAESDLLLKETAEEMLTRGPEAELIEFPGIGHAPMLMDSLQIEAVRTWLLA</sequence>
<dbReference type="EMBL" id="UIDG01000628">
    <property type="protein sequence ID" value="SUS08559.1"/>
    <property type="molecule type" value="Genomic_DNA"/>
</dbReference>
<dbReference type="InterPro" id="IPR000073">
    <property type="entry name" value="AB_hydrolase_1"/>
</dbReference>
<dbReference type="Gene3D" id="3.40.50.1820">
    <property type="entry name" value="alpha/beta hydrolase"/>
    <property type="match status" value="1"/>
</dbReference>
<dbReference type="AlphaFoldDB" id="A0A380TLF3"/>
<feature type="domain" description="AB hydrolase-1" evidence="1">
    <location>
        <begin position="33"/>
        <end position="268"/>
    </location>
</feature>
<dbReference type="SUPFAM" id="SSF53474">
    <property type="entry name" value="alpha/beta-Hydrolases"/>
    <property type="match status" value="1"/>
</dbReference>
<dbReference type="PANTHER" id="PTHR43798">
    <property type="entry name" value="MONOACYLGLYCEROL LIPASE"/>
    <property type="match status" value="1"/>
</dbReference>
<proteinExistence type="predicted"/>
<dbReference type="InterPro" id="IPR050266">
    <property type="entry name" value="AB_hydrolase_sf"/>
</dbReference>
<dbReference type="Pfam" id="PF12697">
    <property type="entry name" value="Abhydrolase_6"/>
    <property type="match status" value="1"/>
</dbReference>
<dbReference type="PANTHER" id="PTHR43798:SF33">
    <property type="entry name" value="HYDROLASE, PUTATIVE (AFU_ORTHOLOGUE AFUA_2G14860)-RELATED"/>
    <property type="match status" value="1"/>
</dbReference>